<proteinExistence type="predicted"/>
<reference evidence="1 2" key="1">
    <citation type="journal article" date="2019" name="Int. J. Syst. Evol. Microbiol.">
        <title>The Global Catalogue of Microorganisms (GCM) 10K type strain sequencing project: providing services to taxonomists for standard genome sequencing and annotation.</title>
        <authorList>
            <consortium name="The Broad Institute Genomics Platform"/>
            <consortium name="The Broad Institute Genome Sequencing Center for Infectious Disease"/>
            <person name="Wu L."/>
            <person name="Ma J."/>
        </authorList>
    </citation>
    <scope>NUCLEOTIDE SEQUENCE [LARGE SCALE GENOMIC DNA]</scope>
    <source>
        <strain evidence="1 2">JCM 13584</strain>
    </source>
</reference>
<keyword evidence="2" id="KW-1185">Reference proteome</keyword>
<accession>A0ABN2QV83</accession>
<dbReference type="Pfam" id="PF12900">
    <property type="entry name" value="Pyridox_ox_2"/>
    <property type="match status" value="1"/>
</dbReference>
<dbReference type="InterPro" id="IPR024747">
    <property type="entry name" value="Pyridox_Oxase-rel"/>
</dbReference>
<dbReference type="Gene3D" id="2.30.110.10">
    <property type="entry name" value="Electron Transport, Fmn-binding Protein, Chain A"/>
    <property type="match status" value="1"/>
</dbReference>
<sequence length="139" mass="15790">MDDERDERPPTRHLTEAECWQRISDAPYGRIAAAAGGDVDIFPVNHAVADDRTIVFRTSPGTKLLELTIHHRVAFEVDGTDDREAFSVVVKGDAVEFDRQSEIVEAERLGVEPWAPETKDRWVRITPTEVHGRQFERPL</sequence>
<dbReference type="InterPro" id="IPR012349">
    <property type="entry name" value="Split_barrel_FMN-bd"/>
</dbReference>
<comment type="caution">
    <text evidence="1">The sequence shown here is derived from an EMBL/GenBank/DDBJ whole genome shotgun (WGS) entry which is preliminary data.</text>
</comment>
<dbReference type="SUPFAM" id="SSF50475">
    <property type="entry name" value="FMN-binding split barrel"/>
    <property type="match status" value="1"/>
</dbReference>
<evidence type="ECO:0000313" key="1">
    <source>
        <dbReference type="EMBL" id="GAA1958665.1"/>
    </source>
</evidence>
<dbReference type="RefSeq" id="WP_157414020.1">
    <property type="nucleotide sequence ID" value="NZ_BAAAMK010000004.1"/>
</dbReference>
<evidence type="ECO:0000313" key="2">
    <source>
        <dbReference type="Proteomes" id="UP001499954"/>
    </source>
</evidence>
<protein>
    <submittedName>
        <fullName evidence="1">Pyridoxamine 5'-phosphate oxidase family protein</fullName>
    </submittedName>
</protein>
<dbReference type="EMBL" id="BAAAMK010000004">
    <property type="protein sequence ID" value="GAA1958665.1"/>
    <property type="molecule type" value="Genomic_DNA"/>
</dbReference>
<dbReference type="Proteomes" id="UP001499954">
    <property type="component" value="Unassembled WGS sequence"/>
</dbReference>
<gene>
    <name evidence="1" type="ORF">GCM10009717_26490</name>
</gene>
<name>A0ABN2QV83_9MICO</name>
<organism evidence="1 2">
    <name type="scientific">Agromyces allii</name>
    <dbReference type="NCBI Taxonomy" id="393607"/>
    <lineage>
        <taxon>Bacteria</taxon>
        <taxon>Bacillati</taxon>
        <taxon>Actinomycetota</taxon>
        <taxon>Actinomycetes</taxon>
        <taxon>Micrococcales</taxon>
        <taxon>Microbacteriaceae</taxon>
        <taxon>Agromyces</taxon>
    </lineage>
</organism>